<name>A9UXL6_MONBE</name>
<sequence>MRASADGWVGAVVVGLLLGSLRVQAAEVQTCPAGQRCQYRDVGCGYGVKVQADHTYLDLIPPFCGKECFCRVETIQSEKIVFPTVPRSGNTWSRSILEIITGRASESIFSEGRNKSNPVARRASGFYARACGQTHLCKDVRANKMEDIAIIKTHHPWIRKNRFSVPGIGTMLLMTTRNPLDNYLALMRYSPNKSIGPRAFAMRWNNFFNFWLKENVHRNLPLQVIRFEDLVNRETRINAFWHFIQMSGLDRQLNIDRDRVVQSIDHDLVAVAENNHVGFKSLLEGWKNHKLADVEAALASAGDWLDQFGYTRLYQYWRTCLRDDVDEHGQTCSAGGHQKELEAVELDLFKWREHYTATPTRVHP</sequence>
<keyword evidence="1" id="KW-0732">Signal</keyword>
<dbReference type="AlphaFoldDB" id="A9UXL6"/>
<dbReference type="Gene3D" id="3.40.50.300">
    <property type="entry name" value="P-loop containing nucleotide triphosphate hydrolases"/>
    <property type="match status" value="1"/>
</dbReference>
<evidence type="ECO:0000256" key="1">
    <source>
        <dbReference type="SAM" id="SignalP"/>
    </source>
</evidence>
<dbReference type="EMBL" id="CH991549">
    <property type="protein sequence ID" value="EDQ90031.1"/>
    <property type="molecule type" value="Genomic_DNA"/>
</dbReference>
<reference evidence="2 3" key="1">
    <citation type="journal article" date="2008" name="Nature">
        <title>The genome of the choanoflagellate Monosiga brevicollis and the origin of metazoans.</title>
        <authorList>
            <consortium name="JGI Sequencing"/>
            <person name="King N."/>
            <person name="Westbrook M.J."/>
            <person name="Young S.L."/>
            <person name="Kuo A."/>
            <person name="Abedin M."/>
            <person name="Chapman J."/>
            <person name="Fairclough S."/>
            <person name="Hellsten U."/>
            <person name="Isogai Y."/>
            <person name="Letunic I."/>
            <person name="Marr M."/>
            <person name="Pincus D."/>
            <person name="Putnam N."/>
            <person name="Rokas A."/>
            <person name="Wright K.J."/>
            <person name="Zuzow R."/>
            <person name="Dirks W."/>
            <person name="Good M."/>
            <person name="Goodstein D."/>
            <person name="Lemons D."/>
            <person name="Li W."/>
            <person name="Lyons J.B."/>
            <person name="Morris A."/>
            <person name="Nichols S."/>
            <person name="Richter D.J."/>
            <person name="Salamov A."/>
            <person name="Bork P."/>
            <person name="Lim W.A."/>
            <person name="Manning G."/>
            <person name="Miller W.T."/>
            <person name="McGinnis W."/>
            <person name="Shapiro H."/>
            <person name="Tjian R."/>
            <person name="Grigoriev I.V."/>
            <person name="Rokhsar D."/>
        </authorList>
    </citation>
    <scope>NUCLEOTIDE SEQUENCE [LARGE SCALE GENOMIC DNA]</scope>
    <source>
        <strain evidence="3">MX1 / ATCC 50154</strain>
    </source>
</reference>
<dbReference type="GeneID" id="5890656"/>
<protein>
    <recommendedName>
        <fullName evidence="4">Sulfotransferase domain-containing protein</fullName>
    </recommendedName>
</protein>
<evidence type="ECO:0000313" key="2">
    <source>
        <dbReference type="EMBL" id="EDQ90031.1"/>
    </source>
</evidence>
<gene>
    <name evidence="2" type="ORF">MONBRDRAFT_32234</name>
</gene>
<dbReference type="InterPro" id="IPR027417">
    <property type="entry name" value="P-loop_NTPase"/>
</dbReference>
<evidence type="ECO:0000313" key="3">
    <source>
        <dbReference type="Proteomes" id="UP000001357"/>
    </source>
</evidence>
<dbReference type="eggNOG" id="ENOG502T0MS">
    <property type="taxonomic scope" value="Eukaryota"/>
</dbReference>
<dbReference type="RefSeq" id="XP_001745453.1">
    <property type="nucleotide sequence ID" value="XM_001745401.1"/>
</dbReference>
<accession>A9UXL6</accession>
<dbReference type="InParanoid" id="A9UXL6"/>
<dbReference type="Proteomes" id="UP000001357">
    <property type="component" value="Unassembled WGS sequence"/>
</dbReference>
<dbReference type="KEGG" id="mbr:MONBRDRAFT_32234"/>
<evidence type="ECO:0008006" key="4">
    <source>
        <dbReference type="Google" id="ProtNLM"/>
    </source>
</evidence>
<feature type="signal peptide" evidence="1">
    <location>
        <begin position="1"/>
        <end position="25"/>
    </location>
</feature>
<keyword evidence="3" id="KW-1185">Reference proteome</keyword>
<proteinExistence type="predicted"/>
<organism evidence="2 3">
    <name type="scientific">Monosiga brevicollis</name>
    <name type="common">Choanoflagellate</name>
    <dbReference type="NCBI Taxonomy" id="81824"/>
    <lineage>
        <taxon>Eukaryota</taxon>
        <taxon>Choanoflagellata</taxon>
        <taxon>Craspedida</taxon>
        <taxon>Salpingoecidae</taxon>
        <taxon>Monosiga</taxon>
    </lineage>
</organism>
<feature type="chain" id="PRO_5002745017" description="Sulfotransferase domain-containing protein" evidence="1">
    <location>
        <begin position="26"/>
        <end position="364"/>
    </location>
</feature>
<dbReference type="SUPFAM" id="SSF52540">
    <property type="entry name" value="P-loop containing nucleoside triphosphate hydrolases"/>
    <property type="match status" value="1"/>
</dbReference>